<gene>
    <name evidence="1" type="ORF">PILCRDRAFT_75154</name>
</gene>
<dbReference type="HOGENOM" id="CLU_035918_3_1_1"/>
<accession>A0A0C3F1U1</accession>
<dbReference type="InterPro" id="IPR046521">
    <property type="entry name" value="DUF6698"/>
</dbReference>
<evidence type="ECO:0000313" key="2">
    <source>
        <dbReference type="Proteomes" id="UP000054166"/>
    </source>
</evidence>
<feature type="non-terminal residue" evidence="1">
    <location>
        <position position="1"/>
    </location>
</feature>
<protein>
    <submittedName>
        <fullName evidence="1">Uncharacterized protein</fullName>
    </submittedName>
</protein>
<dbReference type="Proteomes" id="UP000054166">
    <property type="component" value="Unassembled WGS sequence"/>
</dbReference>
<keyword evidence="2" id="KW-1185">Reference proteome</keyword>
<name>A0A0C3F1U1_PILCF</name>
<dbReference type="EMBL" id="KN833014">
    <property type="protein sequence ID" value="KIM78735.1"/>
    <property type="molecule type" value="Genomic_DNA"/>
</dbReference>
<dbReference type="InParanoid" id="A0A0C3F1U1"/>
<proteinExistence type="predicted"/>
<dbReference type="AlphaFoldDB" id="A0A0C3F1U1"/>
<reference evidence="2" key="2">
    <citation type="submission" date="2015-01" db="EMBL/GenBank/DDBJ databases">
        <title>Evolutionary Origins and Diversification of the Mycorrhizal Mutualists.</title>
        <authorList>
            <consortium name="DOE Joint Genome Institute"/>
            <consortium name="Mycorrhizal Genomics Consortium"/>
            <person name="Kohler A."/>
            <person name="Kuo A."/>
            <person name="Nagy L.G."/>
            <person name="Floudas D."/>
            <person name="Copeland A."/>
            <person name="Barry K.W."/>
            <person name="Cichocki N."/>
            <person name="Veneault-Fourrey C."/>
            <person name="LaButti K."/>
            <person name="Lindquist E.A."/>
            <person name="Lipzen A."/>
            <person name="Lundell T."/>
            <person name="Morin E."/>
            <person name="Murat C."/>
            <person name="Riley R."/>
            <person name="Ohm R."/>
            <person name="Sun H."/>
            <person name="Tunlid A."/>
            <person name="Henrissat B."/>
            <person name="Grigoriev I.V."/>
            <person name="Hibbett D.S."/>
            <person name="Martin F."/>
        </authorList>
    </citation>
    <scope>NUCLEOTIDE SEQUENCE [LARGE SCALE GENOMIC DNA]</scope>
    <source>
        <strain evidence="2">F 1598</strain>
    </source>
</reference>
<organism evidence="1 2">
    <name type="scientific">Piloderma croceum (strain F 1598)</name>
    <dbReference type="NCBI Taxonomy" id="765440"/>
    <lineage>
        <taxon>Eukaryota</taxon>
        <taxon>Fungi</taxon>
        <taxon>Dikarya</taxon>
        <taxon>Basidiomycota</taxon>
        <taxon>Agaricomycotina</taxon>
        <taxon>Agaricomycetes</taxon>
        <taxon>Agaricomycetidae</taxon>
        <taxon>Atheliales</taxon>
        <taxon>Atheliaceae</taxon>
        <taxon>Piloderma</taxon>
    </lineage>
</organism>
<sequence length="321" mass="36458">GTDPLIHHGRHFGRTVHALCTVSTLLNNGLLRMGENSDQPDEAFTHEERREYRVFNHLLHMIPELRERLMEASTEEIVHMGELIQKGSASARSDDTKSLKGAILDWITPRGQPLNPPLTRNVKTDRGFHHERTGALLCPAGLDWSSNEIKEKLCNGEISVLGDHWPVFLYHGYNYDPEDPWNGLLRSTLLVLAYKHIFTSPSSVDKEPKATRSGNARIHGMTHVTRPSIAYVATQVVRFALSSSPVFSRTDTVTDSERFYNTVLALLDDLEEVQEVDDLITWWNRQIFPSYLSARHPIYRNSALARIKQKRAEMNAAAQNE</sequence>
<dbReference type="OrthoDB" id="3220614at2759"/>
<evidence type="ECO:0000313" key="1">
    <source>
        <dbReference type="EMBL" id="KIM78735.1"/>
    </source>
</evidence>
<reference evidence="1 2" key="1">
    <citation type="submission" date="2014-04" db="EMBL/GenBank/DDBJ databases">
        <authorList>
            <consortium name="DOE Joint Genome Institute"/>
            <person name="Kuo A."/>
            <person name="Tarkka M."/>
            <person name="Buscot F."/>
            <person name="Kohler A."/>
            <person name="Nagy L.G."/>
            <person name="Floudas D."/>
            <person name="Copeland A."/>
            <person name="Barry K.W."/>
            <person name="Cichocki N."/>
            <person name="Veneault-Fourrey C."/>
            <person name="LaButti K."/>
            <person name="Lindquist E.A."/>
            <person name="Lipzen A."/>
            <person name="Lundell T."/>
            <person name="Morin E."/>
            <person name="Murat C."/>
            <person name="Sun H."/>
            <person name="Tunlid A."/>
            <person name="Henrissat B."/>
            <person name="Grigoriev I.V."/>
            <person name="Hibbett D.S."/>
            <person name="Martin F."/>
            <person name="Nordberg H.P."/>
            <person name="Cantor M.N."/>
            <person name="Hua S.X."/>
        </authorList>
    </citation>
    <scope>NUCLEOTIDE SEQUENCE [LARGE SCALE GENOMIC DNA]</scope>
    <source>
        <strain evidence="1 2">F 1598</strain>
    </source>
</reference>
<dbReference type="Pfam" id="PF20414">
    <property type="entry name" value="DUF6698"/>
    <property type="match status" value="1"/>
</dbReference>
<dbReference type="STRING" id="765440.A0A0C3F1U1"/>